<sequence>MNNEKEGNEDKGDPLDIGSISFNSEAYLSDLFRKKSLHELVQIEEDMVHNVRQLDSKMQQLVYENYNKFLTATSTVKKMQNDFMEMGK</sequence>
<dbReference type="InterPro" id="IPR014812">
    <property type="entry name" value="Vps51"/>
</dbReference>
<dbReference type="GO" id="GO:0006869">
    <property type="term" value="P:lipid transport"/>
    <property type="evidence" value="ECO:0007669"/>
    <property type="project" value="UniProtKB-UniRule"/>
</dbReference>
<reference evidence="5" key="1">
    <citation type="submission" date="2012-08" db="EMBL/GenBank/DDBJ databases">
        <title>The Genome Sequence of Wuchereria bancrofti.</title>
        <authorList>
            <person name="Nutman T.B."/>
            <person name="Fink D.L."/>
            <person name="Russ C."/>
            <person name="Young S."/>
            <person name="Zeng Q."/>
            <person name="Koehrsen M."/>
            <person name="Alvarado L."/>
            <person name="Berlin A."/>
            <person name="Chapman S.B."/>
            <person name="Chen Z."/>
            <person name="Freedman E."/>
            <person name="Gellesch M."/>
            <person name="Goldberg J."/>
            <person name="Griggs A."/>
            <person name="Gujja S."/>
            <person name="Heilman E.R."/>
            <person name="Heiman D."/>
            <person name="Hepburn T."/>
            <person name="Howarth C."/>
            <person name="Jen D."/>
            <person name="Larson L."/>
            <person name="Lewis B."/>
            <person name="Mehta T."/>
            <person name="Park D."/>
            <person name="Pearson M."/>
            <person name="Roberts A."/>
            <person name="Saif S."/>
            <person name="Shea T."/>
            <person name="Shenoy N."/>
            <person name="Sisk P."/>
            <person name="Stolte C."/>
            <person name="Sykes S."/>
            <person name="Walk T."/>
            <person name="White J."/>
            <person name="Yandava C."/>
            <person name="Haas B."/>
            <person name="Henn M.R."/>
            <person name="Nusbaum C."/>
            <person name="Birren B."/>
        </authorList>
    </citation>
    <scope>NUCLEOTIDE SEQUENCE [LARGE SCALE GENOMIC DNA]</scope>
    <source>
        <strain evidence="5">NA</strain>
    </source>
</reference>
<gene>
    <name evidence="4" type="ORF">WUBG_07660</name>
</gene>
<keyword evidence="3" id="KW-0445">Lipid transport</keyword>
<comment type="subunit">
    <text evidence="3">Component of the Golgi-associated retrograde protein (GARP) complex.</text>
</comment>
<dbReference type="GO" id="GO:0007030">
    <property type="term" value="P:Golgi organization"/>
    <property type="evidence" value="ECO:0007669"/>
    <property type="project" value="UniProtKB-UniRule"/>
</dbReference>
<feature type="non-terminal residue" evidence="4">
    <location>
        <position position="88"/>
    </location>
</feature>
<accession>J9EG40</accession>
<dbReference type="GO" id="GO:0015031">
    <property type="term" value="P:protein transport"/>
    <property type="evidence" value="ECO:0007669"/>
    <property type="project" value="UniProtKB-UniRule"/>
</dbReference>
<dbReference type="GO" id="GO:0000938">
    <property type="term" value="C:GARP complex"/>
    <property type="evidence" value="ECO:0007669"/>
    <property type="project" value="UniProtKB-UniRule"/>
</dbReference>
<evidence type="ECO:0000256" key="1">
    <source>
        <dbReference type="ARBA" id="ARBA00006080"/>
    </source>
</evidence>
<dbReference type="GO" id="GO:0042147">
    <property type="term" value="P:retrograde transport, endosome to Golgi"/>
    <property type="evidence" value="ECO:0007669"/>
    <property type="project" value="UniProtKB-UniRule"/>
</dbReference>
<comment type="caution">
    <text evidence="4">The sequence shown here is derived from an EMBL/GenBank/DDBJ whole genome shotgun (WGS) entry which is preliminary data.</text>
</comment>
<dbReference type="GO" id="GO:0032456">
    <property type="term" value="P:endocytic recycling"/>
    <property type="evidence" value="ECO:0007669"/>
    <property type="project" value="TreeGrafter"/>
</dbReference>
<dbReference type="GO" id="GO:0048193">
    <property type="term" value="P:Golgi vesicle transport"/>
    <property type="evidence" value="ECO:0007669"/>
    <property type="project" value="TreeGrafter"/>
</dbReference>
<dbReference type="GO" id="GO:0016020">
    <property type="term" value="C:membrane"/>
    <property type="evidence" value="ECO:0007669"/>
    <property type="project" value="TreeGrafter"/>
</dbReference>
<dbReference type="AlphaFoldDB" id="J9EG40"/>
<keyword evidence="3" id="KW-0333">Golgi apparatus</keyword>
<dbReference type="PANTHER" id="PTHR15954">
    <property type="entry name" value="VACUOLAR PROTEIN SORTING-ASSOCIATED PROTEIN 51 HOMOLOG"/>
    <property type="match status" value="1"/>
</dbReference>
<organism evidence="4 5">
    <name type="scientific">Wuchereria bancrofti</name>
    <dbReference type="NCBI Taxonomy" id="6293"/>
    <lineage>
        <taxon>Eukaryota</taxon>
        <taxon>Metazoa</taxon>
        <taxon>Ecdysozoa</taxon>
        <taxon>Nematoda</taxon>
        <taxon>Chromadorea</taxon>
        <taxon>Rhabditida</taxon>
        <taxon>Spirurina</taxon>
        <taxon>Spiruromorpha</taxon>
        <taxon>Filarioidea</taxon>
        <taxon>Onchocercidae</taxon>
        <taxon>Wuchereria</taxon>
    </lineage>
</organism>
<comment type="function">
    <text evidence="3">Acts as component of the GARP complex that is involved in retrograde transport from early and late endosomes to the trans-Golgi network (TGN).</text>
</comment>
<evidence type="ECO:0000313" key="5">
    <source>
        <dbReference type="Proteomes" id="UP000004810"/>
    </source>
</evidence>
<evidence type="ECO:0000313" key="4">
    <source>
        <dbReference type="EMBL" id="EJW81436.1"/>
    </source>
</evidence>
<dbReference type="Pfam" id="PF08700">
    <property type="entry name" value="VPS51_Exo84_N"/>
    <property type="match status" value="1"/>
</dbReference>
<evidence type="ECO:0000256" key="3">
    <source>
        <dbReference type="RuleBase" id="RU368010"/>
    </source>
</evidence>
<dbReference type="GO" id="GO:0005829">
    <property type="term" value="C:cytosol"/>
    <property type="evidence" value="ECO:0007669"/>
    <property type="project" value="GOC"/>
</dbReference>
<name>J9EG40_WUCBA</name>
<dbReference type="PANTHER" id="PTHR15954:SF4">
    <property type="entry name" value="VACUOLAR PROTEIN SORTING-ASSOCIATED PROTEIN 51 HOMOLOG"/>
    <property type="match status" value="1"/>
</dbReference>
<dbReference type="EMBL" id="ADBV01003645">
    <property type="protein sequence ID" value="EJW81436.1"/>
    <property type="molecule type" value="Genomic_DNA"/>
</dbReference>
<keyword evidence="3" id="KW-0653">Protein transport</keyword>
<keyword evidence="3" id="KW-0813">Transport</keyword>
<comment type="similarity">
    <text evidence="1 3">Belongs to the VPS51 family.</text>
</comment>
<dbReference type="GO" id="GO:0007041">
    <property type="term" value="P:lysosomal transport"/>
    <property type="evidence" value="ECO:0007669"/>
    <property type="project" value="TreeGrafter"/>
</dbReference>
<proteinExistence type="inferred from homology"/>
<dbReference type="Proteomes" id="UP000004810">
    <property type="component" value="Unassembled WGS sequence"/>
</dbReference>
<dbReference type="GO" id="GO:1990745">
    <property type="term" value="C:EARP complex"/>
    <property type="evidence" value="ECO:0007669"/>
    <property type="project" value="TreeGrafter"/>
</dbReference>
<comment type="subcellular location">
    <subcellularLocation>
        <location evidence="3">Golgi apparatus</location>
        <location evidence="3">trans-Golgi network</location>
    </subcellularLocation>
</comment>
<protein>
    <recommendedName>
        <fullName evidence="2 3">Vacuolar protein sorting-associated protein 51 homolog</fullName>
    </recommendedName>
</protein>
<evidence type="ECO:0000256" key="2">
    <source>
        <dbReference type="ARBA" id="ARBA00016122"/>
    </source>
</evidence>